<dbReference type="KEGG" id="vg:23462206"/>
<dbReference type="GeneID" id="23462206"/>
<dbReference type="Proteomes" id="UP000202511">
    <property type="component" value="Segment"/>
</dbReference>
<proteinExistence type="predicted"/>
<sequence length="137" mass="15366">MACFWFVGPLGFSLFFSSKEDGTVARACVRFSISGRQRRVSCLAVPTHKLDLRPNRGKAKRFILKKTYLFLMNGQGRKGHDSLGKKQEAQWRREESQETARPTQTMPMQEAKTAADPTIDAALATADSEPCPKEKES</sequence>
<dbReference type="RefSeq" id="YP_009119524.1">
    <property type="nucleotide sequence ID" value="NC_026440.1"/>
</dbReference>
<reference evidence="2 3" key="1">
    <citation type="journal article" date="2015" name="Parasitol. Res.">
        <title>Viruses in close associations with free-living amoebae.</title>
        <authorList>
            <person name="Scheid P."/>
        </authorList>
    </citation>
    <scope>NUCLEOTIDE SEQUENCE [LARGE SCALE GENOMIC DNA]</scope>
    <source>
        <strain evidence="2">KlaHel</strain>
    </source>
</reference>
<organism evidence="2 3">
    <name type="scientific">Pandoravirus inopinatum</name>
    <dbReference type="NCBI Taxonomy" id="1605721"/>
    <lineage>
        <taxon>Viruses</taxon>
        <taxon>Pandoravirus</taxon>
    </lineage>
</organism>
<feature type="compositionally biased region" description="Basic and acidic residues" evidence="1">
    <location>
        <begin position="78"/>
        <end position="98"/>
    </location>
</feature>
<name>A0A0B5J1C9_9VIRU</name>
<feature type="region of interest" description="Disordered" evidence="1">
    <location>
        <begin position="75"/>
        <end position="137"/>
    </location>
</feature>
<protein>
    <submittedName>
        <fullName evidence="2">Uncharacterized protein</fullName>
    </submittedName>
</protein>
<evidence type="ECO:0000313" key="3">
    <source>
        <dbReference type="Proteomes" id="UP000202511"/>
    </source>
</evidence>
<dbReference type="EMBL" id="KP136319">
    <property type="protein sequence ID" value="AJF97289.1"/>
    <property type="molecule type" value="Genomic_DNA"/>
</dbReference>
<accession>A0A0B5J1C9</accession>
<evidence type="ECO:0000256" key="1">
    <source>
        <dbReference type="SAM" id="MobiDB-lite"/>
    </source>
</evidence>
<evidence type="ECO:0000313" key="2">
    <source>
        <dbReference type="EMBL" id="AJF97289.1"/>
    </source>
</evidence>